<dbReference type="InterPro" id="IPR036388">
    <property type="entry name" value="WH-like_DNA-bd_sf"/>
</dbReference>
<dbReference type="InterPro" id="IPR005119">
    <property type="entry name" value="LysR_subst-bd"/>
</dbReference>
<evidence type="ECO:0000256" key="2">
    <source>
        <dbReference type="ARBA" id="ARBA00023015"/>
    </source>
</evidence>
<organism evidence="6 7">
    <name type="scientific">Aliivibrio wodanis</name>
    <dbReference type="NCBI Taxonomy" id="80852"/>
    <lineage>
        <taxon>Bacteria</taxon>
        <taxon>Pseudomonadati</taxon>
        <taxon>Pseudomonadota</taxon>
        <taxon>Gammaproteobacteria</taxon>
        <taxon>Vibrionales</taxon>
        <taxon>Vibrionaceae</taxon>
        <taxon>Aliivibrio</taxon>
    </lineage>
</organism>
<dbReference type="GO" id="GO:0003700">
    <property type="term" value="F:DNA-binding transcription factor activity"/>
    <property type="evidence" value="ECO:0007669"/>
    <property type="project" value="InterPro"/>
</dbReference>
<dbReference type="STRING" id="80852.AWOD_II_1113"/>
<reference evidence="7" key="1">
    <citation type="submission" date="2014-09" db="EMBL/GenBank/DDBJ databases">
        <authorList>
            <person name="Hjerde E."/>
        </authorList>
    </citation>
    <scope>NUCLEOTIDE SEQUENCE [LARGE SCALE GENOMIC DNA]</scope>
    <source>
        <strain evidence="7">06/09/139</strain>
    </source>
</reference>
<dbReference type="Pfam" id="PF00126">
    <property type="entry name" value="HTH_1"/>
    <property type="match status" value="1"/>
</dbReference>
<dbReference type="HOGENOM" id="CLU_039613_35_1_6"/>
<dbReference type="GeneID" id="28543367"/>
<name>A0A090IB51_9GAMM</name>
<evidence type="ECO:0000256" key="3">
    <source>
        <dbReference type="ARBA" id="ARBA00023125"/>
    </source>
</evidence>
<dbReference type="Proteomes" id="UP000032427">
    <property type="component" value="Chromosome 2"/>
</dbReference>
<dbReference type="PATRIC" id="fig|80852.17.peg.3915"/>
<sequence length="297" mass="33118">MQSPITLDALRALDAIDRKGSFAAAAKSLFKVPSALTYTIKKLEDDLNVVLFDRSKQKAQLTSAGKLILEQGREILIATDRLESAVKELDSGWEREITISRDTIVPLNPLLDTLNEFNKLEHGTSITISEESLSGGWDALHSNRADIAIGVSDDLPKGEYQITEIGRVNFLFAVAQHHPLAQLKRPIEASDLLQYPSLIVSDSSILLPTRDTGLFKSKRRIRFQTMQAKIQAQLAGVGVGFLPRHLIQPYLDSRELIEKECTVARVNPPLFIAWHKDNKGNACAWFTQALAHKKWLT</sequence>
<dbReference type="PROSITE" id="PS50931">
    <property type="entry name" value="HTH_LYSR"/>
    <property type="match status" value="1"/>
</dbReference>
<evidence type="ECO:0000256" key="1">
    <source>
        <dbReference type="ARBA" id="ARBA00009437"/>
    </source>
</evidence>
<comment type="similarity">
    <text evidence="1">Belongs to the LysR transcriptional regulatory family.</text>
</comment>
<dbReference type="GO" id="GO:0000976">
    <property type="term" value="F:transcription cis-regulatory region binding"/>
    <property type="evidence" value="ECO:0007669"/>
    <property type="project" value="TreeGrafter"/>
</dbReference>
<keyword evidence="2" id="KW-0805">Transcription regulation</keyword>
<dbReference type="EMBL" id="LN554847">
    <property type="protein sequence ID" value="CED57732.1"/>
    <property type="molecule type" value="Genomic_DNA"/>
</dbReference>
<dbReference type="SUPFAM" id="SSF53850">
    <property type="entry name" value="Periplasmic binding protein-like II"/>
    <property type="match status" value="1"/>
</dbReference>
<dbReference type="Gene3D" id="3.40.190.290">
    <property type="match status" value="1"/>
</dbReference>
<dbReference type="OrthoDB" id="5293066at2"/>
<gene>
    <name evidence="6" type="ORF">AWOD_II_1113</name>
</gene>
<evidence type="ECO:0000256" key="4">
    <source>
        <dbReference type="ARBA" id="ARBA00023163"/>
    </source>
</evidence>
<keyword evidence="7" id="KW-1185">Reference proteome</keyword>
<proteinExistence type="inferred from homology"/>
<dbReference type="Pfam" id="PF03466">
    <property type="entry name" value="LysR_substrate"/>
    <property type="match status" value="1"/>
</dbReference>
<evidence type="ECO:0000259" key="5">
    <source>
        <dbReference type="PROSITE" id="PS50931"/>
    </source>
</evidence>
<keyword evidence="3" id="KW-0238">DNA-binding</keyword>
<dbReference type="PANTHER" id="PTHR30126">
    <property type="entry name" value="HTH-TYPE TRANSCRIPTIONAL REGULATOR"/>
    <property type="match status" value="1"/>
</dbReference>
<feature type="domain" description="HTH lysR-type" evidence="5">
    <location>
        <begin position="5"/>
        <end position="62"/>
    </location>
</feature>
<protein>
    <submittedName>
        <fullName evidence="6">HTH-type transcriptional regulator, LysR family</fullName>
    </submittedName>
</protein>
<dbReference type="PANTHER" id="PTHR30126:SF4">
    <property type="entry name" value="LYSR FAMILY TRANSCRIPTIONAL REGULATOR"/>
    <property type="match status" value="1"/>
</dbReference>
<evidence type="ECO:0000313" key="6">
    <source>
        <dbReference type="EMBL" id="CED57732.1"/>
    </source>
</evidence>
<dbReference type="SUPFAM" id="SSF46785">
    <property type="entry name" value="Winged helix' DNA-binding domain"/>
    <property type="match status" value="1"/>
</dbReference>
<dbReference type="AlphaFoldDB" id="A0A090IB51"/>
<dbReference type="InterPro" id="IPR000847">
    <property type="entry name" value="LysR_HTH_N"/>
</dbReference>
<dbReference type="KEGG" id="awd:AWOD_II_1113"/>
<evidence type="ECO:0000313" key="7">
    <source>
        <dbReference type="Proteomes" id="UP000032427"/>
    </source>
</evidence>
<dbReference type="InterPro" id="IPR036390">
    <property type="entry name" value="WH_DNA-bd_sf"/>
</dbReference>
<keyword evidence="4" id="KW-0804">Transcription</keyword>
<accession>A0A090IB51</accession>
<dbReference type="Gene3D" id="1.10.10.10">
    <property type="entry name" value="Winged helix-like DNA-binding domain superfamily/Winged helix DNA-binding domain"/>
    <property type="match status" value="1"/>
</dbReference>